<feature type="transmembrane region" description="Helical" evidence="2">
    <location>
        <begin position="292"/>
        <end position="311"/>
    </location>
</feature>
<dbReference type="RefSeq" id="WP_011813072.1">
    <property type="nucleotide sequence ID" value="NC_008789.1"/>
</dbReference>
<dbReference type="SUPFAM" id="SSF103473">
    <property type="entry name" value="MFS general substrate transporter"/>
    <property type="match status" value="1"/>
</dbReference>
<feature type="transmembrane region" description="Helical" evidence="2">
    <location>
        <begin position="87"/>
        <end position="105"/>
    </location>
</feature>
<name>A1WTN7_HALHL</name>
<organism evidence="3 4">
    <name type="scientific">Halorhodospira halophila (strain DSM 244 / SL1)</name>
    <name type="common">Ectothiorhodospira halophila (strain DSM 244 / SL1)</name>
    <dbReference type="NCBI Taxonomy" id="349124"/>
    <lineage>
        <taxon>Bacteria</taxon>
        <taxon>Pseudomonadati</taxon>
        <taxon>Pseudomonadota</taxon>
        <taxon>Gammaproteobacteria</taxon>
        <taxon>Chromatiales</taxon>
        <taxon>Ectothiorhodospiraceae</taxon>
        <taxon>Halorhodospira</taxon>
    </lineage>
</organism>
<dbReference type="InterPro" id="IPR036259">
    <property type="entry name" value="MFS_trans_sf"/>
</dbReference>
<feature type="transmembrane region" description="Helical" evidence="2">
    <location>
        <begin position="231"/>
        <end position="257"/>
    </location>
</feature>
<keyword evidence="2" id="KW-1133">Transmembrane helix</keyword>
<dbReference type="Gene3D" id="1.20.1250.20">
    <property type="entry name" value="MFS general substrate transporter like domains"/>
    <property type="match status" value="1"/>
</dbReference>
<dbReference type="eggNOG" id="COG2211">
    <property type="taxonomic scope" value="Bacteria"/>
</dbReference>
<dbReference type="Pfam" id="PF13347">
    <property type="entry name" value="MFS_2"/>
    <property type="match status" value="1"/>
</dbReference>
<feature type="transmembrane region" description="Helical" evidence="2">
    <location>
        <begin position="317"/>
        <end position="340"/>
    </location>
</feature>
<evidence type="ECO:0000256" key="2">
    <source>
        <dbReference type="SAM" id="Phobius"/>
    </source>
</evidence>
<evidence type="ECO:0000256" key="1">
    <source>
        <dbReference type="ARBA" id="ARBA00009617"/>
    </source>
</evidence>
<keyword evidence="2" id="KW-0812">Transmembrane</keyword>
<dbReference type="GO" id="GO:0005886">
    <property type="term" value="C:plasma membrane"/>
    <property type="evidence" value="ECO:0007669"/>
    <property type="project" value="TreeGrafter"/>
</dbReference>
<dbReference type="OrthoDB" id="181905at2"/>
<dbReference type="InterPro" id="IPR039672">
    <property type="entry name" value="MFS_2"/>
</dbReference>
<dbReference type="PANTHER" id="PTHR11328">
    <property type="entry name" value="MAJOR FACILITATOR SUPERFAMILY DOMAIN-CONTAINING PROTEIN"/>
    <property type="match status" value="1"/>
</dbReference>
<evidence type="ECO:0000313" key="4">
    <source>
        <dbReference type="Proteomes" id="UP000000647"/>
    </source>
</evidence>
<dbReference type="EMBL" id="CP000544">
    <property type="protein sequence ID" value="ABM61049.1"/>
    <property type="molecule type" value="Genomic_DNA"/>
</dbReference>
<sequence length="449" mass="45819">MSEPTPPTTASPSALATLAYALAALPLAMSVPPFFLQIAPQRLEAPEVAAVAVLAVLVVLRLLDAAAVLVLGAWSDTLAIKARRRRGWWAGAALTLVGLAPLLLLEPGTGLAPLILGGTAATLGWVLMRISHLAWGAELAAGYHARTRLYAGAQLATLLGIALGLAAPLFAVELGAARVEALTGLFLLLLGVTAGTSLAILALPDPQPPAPDRAYAAIARRLSGLRAWRRLLGAHAANVAANTLPAALLLPIAAGIIGDASAAAVAVATYLLAALVGLPLGAALAQRYSKHSIWCAALVLAAAVLIWIPLLGPGHTLPLLILAALLGLTGGLDWALSAAIQADIPDVEAAHTGAPRTGLHFAVWSLAGRIGFTLAGAAALLTTALFPPNPTPGVGEVSTLLLIAGIAPAALKLTAMGLMWDFPVDEIRHEALQRRIAERHAAAEERGAA</sequence>
<feature type="transmembrane region" description="Helical" evidence="2">
    <location>
        <begin position="263"/>
        <end position="285"/>
    </location>
</feature>
<proteinExistence type="inferred from homology"/>
<keyword evidence="2" id="KW-0472">Membrane</keyword>
<dbReference type="Proteomes" id="UP000000647">
    <property type="component" value="Chromosome"/>
</dbReference>
<dbReference type="KEGG" id="hha:Hhal_0255"/>
<dbReference type="GO" id="GO:0008643">
    <property type="term" value="P:carbohydrate transport"/>
    <property type="evidence" value="ECO:0007669"/>
    <property type="project" value="InterPro"/>
</dbReference>
<dbReference type="AlphaFoldDB" id="A1WTN7"/>
<gene>
    <name evidence="3" type="ordered locus">Hhal_0255</name>
</gene>
<protein>
    <submittedName>
        <fullName evidence="3">Major facilitator superfamily MFS_1</fullName>
    </submittedName>
</protein>
<evidence type="ECO:0000313" key="3">
    <source>
        <dbReference type="EMBL" id="ABM61049.1"/>
    </source>
</evidence>
<dbReference type="PANTHER" id="PTHR11328:SF24">
    <property type="entry name" value="MAJOR FACILITATOR SUPERFAMILY (MFS) PROFILE DOMAIN-CONTAINING PROTEIN"/>
    <property type="match status" value="1"/>
</dbReference>
<keyword evidence="4" id="KW-1185">Reference proteome</keyword>
<dbReference type="STRING" id="349124.Hhal_0255"/>
<feature type="transmembrane region" description="Helical" evidence="2">
    <location>
        <begin position="49"/>
        <end position="75"/>
    </location>
</feature>
<reference evidence="3 4" key="2">
    <citation type="journal article" date="2013" name="Stand. Genomic Sci.">
        <title>Complete genome sequence of Halorhodospira halophila SL1.</title>
        <authorList>
            <person name="Challacombe J.F."/>
            <person name="Majid S."/>
            <person name="Deole R."/>
            <person name="Brettin T.S."/>
            <person name="Bruce D."/>
            <person name="Delano S.F."/>
            <person name="Detter J.C."/>
            <person name="Gleasner C.D."/>
            <person name="Han C.S."/>
            <person name="Misra M."/>
            <person name="Reitenga K.G."/>
            <person name="Mikhailova N."/>
            <person name="Woyke T."/>
            <person name="Pitluck S."/>
            <person name="Nolan M."/>
            <person name="Land M.L."/>
            <person name="Saunders E."/>
            <person name="Tapia R."/>
            <person name="Lapidus A."/>
            <person name="Ivanova N."/>
            <person name="Hoff W.D."/>
        </authorList>
    </citation>
    <scope>NUCLEOTIDE SEQUENCE [LARGE SCALE GENOMIC DNA]</scope>
    <source>
        <strain evidence="4">DSM 244 / SL1</strain>
    </source>
</reference>
<dbReference type="HOGENOM" id="CLU_027408_8_0_6"/>
<feature type="transmembrane region" description="Helical" evidence="2">
    <location>
        <begin position="182"/>
        <end position="203"/>
    </location>
</feature>
<feature type="transmembrane region" description="Helical" evidence="2">
    <location>
        <begin position="111"/>
        <end position="128"/>
    </location>
</feature>
<dbReference type="GO" id="GO:0015293">
    <property type="term" value="F:symporter activity"/>
    <property type="evidence" value="ECO:0007669"/>
    <property type="project" value="InterPro"/>
</dbReference>
<accession>A1WTN7</accession>
<feature type="transmembrane region" description="Helical" evidence="2">
    <location>
        <begin position="398"/>
        <end position="420"/>
    </location>
</feature>
<feature type="transmembrane region" description="Helical" evidence="2">
    <location>
        <begin position="361"/>
        <end position="386"/>
    </location>
</feature>
<feature type="transmembrane region" description="Helical" evidence="2">
    <location>
        <begin position="149"/>
        <end position="170"/>
    </location>
</feature>
<reference evidence="4" key="1">
    <citation type="submission" date="2006-12" db="EMBL/GenBank/DDBJ databases">
        <title>Complete sequence of Halorhodospira halophila SL1.</title>
        <authorList>
            <consortium name="US DOE Joint Genome Institute"/>
            <person name="Copeland A."/>
            <person name="Lucas S."/>
            <person name="Lapidus A."/>
            <person name="Barry K."/>
            <person name="Detter J.C."/>
            <person name="Glavina del Rio T."/>
            <person name="Hammon N."/>
            <person name="Israni S."/>
            <person name="Dalin E."/>
            <person name="Tice H."/>
            <person name="Pitluck S."/>
            <person name="Saunders E."/>
            <person name="Brettin T."/>
            <person name="Bruce D."/>
            <person name="Han C."/>
            <person name="Tapia R."/>
            <person name="Schmutz J."/>
            <person name="Larimer F."/>
            <person name="Land M."/>
            <person name="Hauser L."/>
            <person name="Kyrpides N."/>
            <person name="Mikhailova N."/>
            <person name="Hoff W."/>
            <person name="Richardson P."/>
        </authorList>
    </citation>
    <scope>NUCLEOTIDE SEQUENCE [LARGE SCALE GENOMIC DNA]</scope>
    <source>
        <strain evidence="4">DSM 244 / SL1</strain>
    </source>
</reference>
<comment type="similarity">
    <text evidence="1">Belongs to the sodium:galactoside symporter (TC 2.A.2) family.</text>
</comment>